<dbReference type="Gene3D" id="3.90.1180.10">
    <property type="entry name" value="Ribosomal protein L13"/>
    <property type="match status" value="1"/>
</dbReference>
<dbReference type="Proteomes" id="UP000317178">
    <property type="component" value="Chromosome"/>
</dbReference>
<accession>A0A518CJT7</accession>
<organism evidence="5 6">
    <name type="scientific">Polystyrenella longa</name>
    <dbReference type="NCBI Taxonomy" id="2528007"/>
    <lineage>
        <taxon>Bacteria</taxon>
        <taxon>Pseudomonadati</taxon>
        <taxon>Planctomycetota</taxon>
        <taxon>Planctomycetia</taxon>
        <taxon>Planctomycetales</taxon>
        <taxon>Planctomycetaceae</taxon>
        <taxon>Polystyrenella</taxon>
    </lineage>
</organism>
<keyword evidence="3 4" id="KW-0687">Ribonucleoprotein</keyword>
<dbReference type="PANTHER" id="PTHR11545">
    <property type="entry name" value="RIBOSOMAL PROTEIN L13"/>
    <property type="match status" value="1"/>
</dbReference>
<dbReference type="CDD" id="cd00392">
    <property type="entry name" value="Ribosomal_L13"/>
    <property type="match status" value="1"/>
</dbReference>
<dbReference type="KEGG" id="plon:Pla110_11900"/>
<comment type="subunit">
    <text evidence="4">Part of the 50S ribosomal subunit.</text>
</comment>
<dbReference type="GO" id="GO:0006412">
    <property type="term" value="P:translation"/>
    <property type="evidence" value="ECO:0007669"/>
    <property type="project" value="UniProtKB-UniRule"/>
</dbReference>
<keyword evidence="6" id="KW-1185">Reference proteome</keyword>
<evidence type="ECO:0000256" key="4">
    <source>
        <dbReference type="HAMAP-Rule" id="MF_01366"/>
    </source>
</evidence>
<comment type="similarity">
    <text evidence="1 4">Belongs to the universal ribosomal protein uL13 family.</text>
</comment>
<evidence type="ECO:0000313" key="5">
    <source>
        <dbReference type="EMBL" id="QDU79480.1"/>
    </source>
</evidence>
<comment type="function">
    <text evidence="4">This protein is one of the early assembly proteins of the 50S ribosomal subunit, although it is not seen to bind rRNA by itself. It is important during the early stages of 50S assembly.</text>
</comment>
<sequence>MSKTTIEKNETFKPSWYTVDADNQIVGRLASKLAMVLMGKHKPVYTPHVDTGDYVIVLNAHLVRFSGRELAHNEHPYLTEKMMKKEYDSYSGFPGGRKVQTGLQVWQRHPEKILHEAVRRMLPKNKLGVKMLKKLKLVCGNEHGYQAQQPVELPGHLLPK</sequence>
<gene>
    <name evidence="4 5" type="primary">rplM</name>
    <name evidence="5" type="ORF">Pla110_11900</name>
</gene>
<dbReference type="InterPro" id="IPR005822">
    <property type="entry name" value="Ribosomal_uL13"/>
</dbReference>
<name>A0A518CJT7_9PLAN</name>
<dbReference type="EMBL" id="CP036281">
    <property type="protein sequence ID" value="QDU79480.1"/>
    <property type="molecule type" value="Genomic_DNA"/>
</dbReference>
<dbReference type="GO" id="GO:0022625">
    <property type="term" value="C:cytosolic large ribosomal subunit"/>
    <property type="evidence" value="ECO:0007669"/>
    <property type="project" value="TreeGrafter"/>
</dbReference>
<dbReference type="AlphaFoldDB" id="A0A518CJT7"/>
<proteinExistence type="inferred from homology"/>
<dbReference type="GO" id="GO:0003729">
    <property type="term" value="F:mRNA binding"/>
    <property type="evidence" value="ECO:0007669"/>
    <property type="project" value="TreeGrafter"/>
</dbReference>
<evidence type="ECO:0000256" key="1">
    <source>
        <dbReference type="ARBA" id="ARBA00006227"/>
    </source>
</evidence>
<dbReference type="InterPro" id="IPR036899">
    <property type="entry name" value="Ribosomal_uL13_sf"/>
</dbReference>
<evidence type="ECO:0000256" key="2">
    <source>
        <dbReference type="ARBA" id="ARBA00022980"/>
    </source>
</evidence>
<dbReference type="GO" id="GO:0003735">
    <property type="term" value="F:structural constituent of ribosome"/>
    <property type="evidence" value="ECO:0007669"/>
    <property type="project" value="InterPro"/>
</dbReference>
<keyword evidence="2 4" id="KW-0689">Ribosomal protein</keyword>
<dbReference type="Pfam" id="PF00572">
    <property type="entry name" value="Ribosomal_L13"/>
    <property type="match status" value="1"/>
</dbReference>
<reference evidence="5 6" key="1">
    <citation type="submission" date="2019-02" db="EMBL/GenBank/DDBJ databases">
        <title>Deep-cultivation of Planctomycetes and their phenomic and genomic characterization uncovers novel biology.</title>
        <authorList>
            <person name="Wiegand S."/>
            <person name="Jogler M."/>
            <person name="Boedeker C."/>
            <person name="Pinto D."/>
            <person name="Vollmers J."/>
            <person name="Rivas-Marin E."/>
            <person name="Kohn T."/>
            <person name="Peeters S.H."/>
            <person name="Heuer A."/>
            <person name="Rast P."/>
            <person name="Oberbeckmann S."/>
            <person name="Bunk B."/>
            <person name="Jeske O."/>
            <person name="Meyerdierks A."/>
            <person name="Storesund J.E."/>
            <person name="Kallscheuer N."/>
            <person name="Luecker S."/>
            <person name="Lage O.M."/>
            <person name="Pohl T."/>
            <person name="Merkel B.J."/>
            <person name="Hornburger P."/>
            <person name="Mueller R.-W."/>
            <person name="Bruemmer F."/>
            <person name="Labrenz M."/>
            <person name="Spormann A.M."/>
            <person name="Op den Camp H."/>
            <person name="Overmann J."/>
            <person name="Amann R."/>
            <person name="Jetten M.S.M."/>
            <person name="Mascher T."/>
            <person name="Medema M.H."/>
            <person name="Devos D.P."/>
            <person name="Kaster A.-K."/>
            <person name="Ovreas L."/>
            <person name="Rohde M."/>
            <person name="Galperin M.Y."/>
            <person name="Jogler C."/>
        </authorList>
    </citation>
    <scope>NUCLEOTIDE SEQUENCE [LARGE SCALE GENOMIC DNA]</scope>
    <source>
        <strain evidence="5 6">Pla110</strain>
    </source>
</reference>
<dbReference type="InterPro" id="IPR005823">
    <property type="entry name" value="Ribosomal_uL13_bac-type"/>
</dbReference>
<dbReference type="PIRSF" id="PIRSF002181">
    <property type="entry name" value="Ribosomal_L13"/>
    <property type="match status" value="1"/>
</dbReference>
<protein>
    <recommendedName>
        <fullName evidence="4">Large ribosomal subunit protein uL13</fullName>
    </recommendedName>
</protein>
<dbReference type="GO" id="GO:0017148">
    <property type="term" value="P:negative regulation of translation"/>
    <property type="evidence" value="ECO:0007669"/>
    <property type="project" value="TreeGrafter"/>
</dbReference>
<dbReference type="NCBIfam" id="TIGR01066">
    <property type="entry name" value="rplM_bact"/>
    <property type="match status" value="1"/>
</dbReference>
<evidence type="ECO:0000256" key="3">
    <source>
        <dbReference type="ARBA" id="ARBA00023274"/>
    </source>
</evidence>
<dbReference type="PANTHER" id="PTHR11545:SF2">
    <property type="entry name" value="LARGE RIBOSOMAL SUBUNIT PROTEIN UL13M"/>
    <property type="match status" value="1"/>
</dbReference>
<dbReference type="SUPFAM" id="SSF52161">
    <property type="entry name" value="Ribosomal protein L13"/>
    <property type="match status" value="1"/>
</dbReference>
<dbReference type="HAMAP" id="MF_01366">
    <property type="entry name" value="Ribosomal_uL13"/>
    <property type="match status" value="1"/>
</dbReference>
<evidence type="ECO:0000313" key="6">
    <source>
        <dbReference type="Proteomes" id="UP000317178"/>
    </source>
</evidence>